<dbReference type="InterPro" id="IPR051677">
    <property type="entry name" value="AfsR-DnrI-RedD_regulator"/>
</dbReference>
<protein>
    <submittedName>
        <fullName evidence="3">Putative AfsR-family transcriptional regulator</fullName>
    </submittedName>
</protein>
<dbReference type="SMART" id="SM01043">
    <property type="entry name" value="BTAD"/>
    <property type="match status" value="1"/>
</dbReference>
<dbReference type="Pfam" id="PF03704">
    <property type="entry name" value="BTAD"/>
    <property type="match status" value="1"/>
</dbReference>
<dbReference type="InterPro" id="IPR005158">
    <property type="entry name" value="BTAD"/>
</dbReference>
<evidence type="ECO:0000259" key="2">
    <source>
        <dbReference type="SMART" id="SM01043"/>
    </source>
</evidence>
<dbReference type="RefSeq" id="WP_014442459.1">
    <property type="nucleotide sequence ID" value="NC_017093.1"/>
</dbReference>
<dbReference type="Gene3D" id="1.10.10.10">
    <property type="entry name" value="Winged helix-like DNA-binding domain superfamily/Winged helix DNA-binding domain"/>
    <property type="match status" value="1"/>
</dbReference>
<dbReference type="EMBL" id="AP012319">
    <property type="protein sequence ID" value="BAL87564.1"/>
    <property type="molecule type" value="Genomic_DNA"/>
</dbReference>
<dbReference type="PANTHER" id="PTHR35807">
    <property type="entry name" value="TRANSCRIPTIONAL REGULATOR REDD-RELATED"/>
    <property type="match status" value="1"/>
</dbReference>
<dbReference type="OrthoDB" id="118790at2"/>
<dbReference type="InterPro" id="IPR011990">
    <property type="entry name" value="TPR-like_helical_dom_sf"/>
</dbReference>
<dbReference type="AlphaFoldDB" id="I0H3H7"/>
<proteinExistence type="predicted"/>
<feature type="domain" description="Bacterial transcriptional activator" evidence="2">
    <location>
        <begin position="91"/>
        <end position="226"/>
    </location>
</feature>
<feature type="repeat" description="TPR" evidence="1">
    <location>
        <begin position="365"/>
        <end position="398"/>
    </location>
</feature>
<gene>
    <name evidence="3" type="ordered locus">AMIS_23440</name>
</gene>
<dbReference type="PATRIC" id="fig|512565.3.peg.2341"/>
<sequence>MALTVHLLGRPRVEGSGTVYQVRSRKSWALLACLLLDDRPRTRARLAGLLYPEAQDPLRALRWGLTEIRRCLGVPVDGDPVALRLPEDAVVDVHVLRHGSWASAIRLPGLDAELLDGVGVRGSPVFESWLLSERARVAAAAEAILHEAALGKLAEGDLNTARDLALRAAAMNPLDENHQALVIRLYRLAGDDAAARRQFTAVTALFREELGVAPGVAIEQAMQETRVSRARAEQEPADQVSVESIDAIVESGAAAVAAGAVEAGIRSLRASVGLADRSGSARLRLSSRLRLAEALIHSLRGMDEEGLATLHEADRLALTDHDRAASAQARAEMGYVDFLRARYDRAEHWLSGALTAAAGSPAITARITTYLGAVHSDRADYAQARDLLERAVSLARSADDPRTEAYALSMLGRVHLLLHDLRPAAAYLEESARTAQSDHWLAFLPWPQALRGEVHLAAGDVEAAAGVLRQAFARACQLGDPCWEGIAARSLALVAEARGATEQAFALLSDARTRSNRLADPYVWLDAHILDAQCGLGVRHGHRDTPAWIDALRRLAARSGMQEMRVRAIRHGAALGNPADRAAAALLAG</sequence>
<dbReference type="eggNOG" id="COG3629">
    <property type="taxonomic scope" value="Bacteria"/>
</dbReference>
<dbReference type="Pfam" id="PF13424">
    <property type="entry name" value="TPR_12"/>
    <property type="match status" value="1"/>
</dbReference>
<reference evidence="3 4" key="1">
    <citation type="submission" date="2012-02" db="EMBL/GenBank/DDBJ databases">
        <title>Complete genome sequence of Actinoplanes missouriensis 431 (= NBRC 102363).</title>
        <authorList>
            <person name="Ohnishi Y."/>
            <person name="Ishikawa J."/>
            <person name="Sekine M."/>
            <person name="Hosoyama A."/>
            <person name="Harada T."/>
            <person name="Narita H."/>
            <person name="Hata T."/>
            <person name="Konno Y."/>
            <person name="Tutikane K."/>
            <person name="Fujita N."/>
            <person name="Horinouchi S."/>
            <person name="Hayakawa M."/>
        </authorList>
    </citation>
    <scope>NUCLEOTIDE SEQUENCE [LARGE SCALE GENOMIC DNA]</scope>
    <source>
        <strain evidence="4">ATCC 14538 / DSM 43046 / CBS 188.64 / JCM 3121 / NBRC 102363 / NCIMB 12654 / NRRL B-3342 / UNCC 431</strain>
    </source>
</reference>
<dbReference type="InterPro" id="IPR019734">
    <property type="entry name" value="TPR_rpt"/>
</dbReference>
<dbReference type="Gene3D" id="1.25.40.10">
    <property type="entry name" value="Tetratricopeptide repeat domain"/>
    <property type="match status" value="2"/>
</dbReference>
<dbReference type="PROSITE" id="PS50005">
    <property type="entry name" value="TPR"/>
    <property type="match status" value="1"/>
</dbReference>
<dbReference type="Proteomes" id="UP000007882">
    <property type="component" value="Chromosome"/>
</dbReference>
<accession>I0H3H7</accession>
<evidence type="ECO:0000256" key="1">
    <source>
        <dbReference type="PROSITE-ProRule" id="PRU00339"/>
    </source>
</evidence>
<organism evidence="3 4">
    <name type="scientific">Actinoplanes missouriensis (strain ATCC 14538 / DSM 43046 / CBS 188.64 / JCM 3121 / NBRC 102363 / NCIMB 12654 / NRRL B-3342 / UNCC 431)</name>
    <dbReference type="NCBI Taxonomy" id="512565"/>
    <lineage>
        <taxon>Bacteria</taxon>
        <taxon>Bacillati</taxon>
        <taxon>Actinomycetota</taxon>
        <taxon>Actinomycetes</taxon>
        <taxon>Micromonosporales</taxon>
        <taxon>Micromonosporaceae</taxon>
        <taxon>Actinoplanes</taxon>
    </lineage>
</organism>
<keyword evidence="4" id="KW-1185">Reference proteome</keyword>
<evidence type="ECO:0000313" key="4">
    <source>
        <dbReference type="Proteomes" id="UP000007882"/>
    </source>
</evidence>
<dbReference type="InterPro" id="IPR036388">
    <property type="entry name" value="WH-like_DNA-bd_sf"/>
</dbReference>
<dbReference type="KEGG" id="ams:AMIS_23440"/>
<dbReference type="SUPFAM" id="SSF48452">
    <property type="entry name" value="TPR-like"/>
    <property type="match status" value="2"/>
</dbReference>
<evidence type="ECO:0000313" key="3">
    <source>
        <dbReference type="EMBL" id="BAL87564.1"/>
    </source>
</evidence>
<dbReference type="HOGENOM" id="CLU_454675_0_0_11"/>
<keyword evidence="1" id="KW-0802">TPR repeat</keyword>
<name>I0H3H7_ACTM4</name>
<dbReference type="eggNOG" id="COG0457">
    <property type="taxonomic scope" value="Bacteria"/>
</dbReference>
<dbReference type="STRING" id="512565.AMIS_23440"/>